<keyword evidence="3" id="KW-0271">Exosome</keyword>
<accession>A0A0L0S5X9</accession>
<dbReference type="OMA" id="LRFAKCD"/>
<reference evidence="5 6" key="1">
    <citation type="submission" date="2009-11" db="EMBL/GenBank/DDBJ databases">
        <title>Annotation of Allomyces macrogynus ATCC 38327.</title>
        <authorList>
            <consortium name="The Broad Institute Genome Sequencing Platform"/>
            <person name="Russ C."/>
            <person name="Cuomo C."/>
            <person name="Burger G."/>
            <person name="Gray M.W."/>
            <person name="Holland P.W.H."/>
            <person name="King N."/>
            <person name="Lang F.B.F."/>
            <person name="Roger A.J."/>
            <person name="Ruiz-Trillo I."/>
            <person name="Young S.K."/>
            <person name="Zeng Q."/>
            <person name="Gargeya S."/>
            <person name="Fitzgerald M."/>
            <person name="Haas B."/>
            <person name="Abouelleil A."/>
            <person name="Alvarado L."/>
            <person name="Arachchi H.M."/>
            <person name="Berlin A."/>
            <person name="Chapman S.B."/>
            <person name="Gearin G."/>
            <person name="Goldberg J."/>
            <person name="Griggs A."/>
            <person name="Gujja S."/>
            <person name="Hansen M."/>
            <person name="Heiman D."/>
            <person name="Howarth C."/>
            <person name="Larimer J."/>
            <person name="Lui A."/>
            <person name="MacDonald P.J.P."/>
            <person name="McCowen C."/>
            <person name="Montmayeur A."/>
            <person name="Murphy C."/>
            <person name="Neiman D."/>
            <person name="Pearson M."/>
            <person name="Priest M."/>
            <person name="Roberts A."/>
            <person name="Saif S."/>
            <person name="Shea T."/>
            <person name="Sisk P."/>
            <person name="Stolte C."/>
            <person name="Sykes S."/>
            <person name="Wortman J."/>
            <person name="Nusbaum C."/>
            <person name="Birren B."/>
        </authorList>
    </citation>
    <scope>NUCLEOTIDE SEQUENCE [LARGE SCALE GENOMIC DNA]</scope>
    <source>
        <strain evidence="5 6">ATCC 38327</strain>
    </source>
</reference>
<dbReference type="InterPro" id="IPR019495">
    <property type="entry name" value="EXOSC1_C"/>
</dbReference>
<dbReference type="Pfam" id="PF10447">
    <property type="entry name" value="EXOSC1"/>
    <property type="match status" value="1"/>
</dbReference>
<dbReference type="NCBIfam" id="NF034126">
    <property type="entry name" value="PRK09521.1"/>
    <property type="match status" value="1"/>
</dbReference>
<comment type="subcellular location">
    <subcellularLocation>
        <location evidence="1">Nucleus</location>
        <location evidence="1">Nucleolus</location>
    </subcellularLocation>
</comment>
<keyword evidence="2" id="KW-0963">Cytoplasm</keyword>
<dbReference type="FunFam" id="2.40.50.140:FF:000223">
    <property type="entry name" value="Chromosome 1, whole genome shotgun sequence"/>
    <property type="match status" value="1"/>
</dbReference>
<dbReference type="AlphaFoldDB" id="A0A0L0S5X9"/>
<dbReference type="OrthoDB" id="440760at2759"/>
<evidence type="ECO:0000313" key="5">
    <source>
        <dbReference type="EMBL" id="KNE57907.1"/>
    </source>
</evidence>
<dbReference type="InterPro" id="IPR012340">
    <property type="entry name" value="NA-bd_OB-fold"/>
</dbReference>
<name>A0A0L0S5X9_ALLM3</name>
<dbReference type="eggNOG" id="KOG3409">
    <property type="taxonomic scope" value="Eukaryota"/>
</dbReference>
<dbReference type="InterPro" id="IPR003029">
    <property type="entry name" value="S1_domain"/>
</dbReference>
<evidence type="ECO:0000256" key="2">
    <source>
        <dbReference type="ARBA" id="ARBA00022490"/>
    </source>
</evidence>
<organism evidence="5 6">
    <name type="scientific">Allomyces macrogynus (strain ATCC 38327)</name>
    <name type="common">Allomyces javanicus var. macrogynus</name>
    <dbReference type="NCBI Taxonomy" id="578462"/>
    <lineage>
        <taxon>Eukaryota</taxon>
        <taxon>Fungi</taxon>
        <taxon>Fungi incertae sedis</taxon>
        <taxon>Blastocladiomycota</taxon>
        <taxon>Blastocladiomycetes</taxon>
        <taxon>Blastocladiales</taxon>
        <taxon>Blastocladiaceae</taxon>
        <taxon>Allomyces</taxon>
    </lineage>
</organism>
<dbReference type="SUPFAM" id="SSF50249">
    <property type="entry name" value="Nucleic acid-binding proteins"/>
    <property type="match status" value="1"/>
</dbReference>
<evidence type="ECO:0000313" key="6">
    <source>
        <dbReference type="Proteomes" id="UP000054350"/>
    </source>
</evidence>
<protein>
    <recommendedName>
        <fullName evidence="4">S1 motif domain-containing protein</fullName>
    </recommendedName>
</protein>
<dbReference type="Gene3D" id="2.40.50.140">
    <property type="entry name" value="Nucleic acid-binding proteins"/>
    <property type="match status" value="1"/>
</dbReference>
<dbReference type="GO" id="GO:0000176">
    <property type="term" value="C:nuclear exosome (RNase complex)"/>
    <property type="evidence" value="ECO:0007669"/>
    <property type="project" value="TreeGrafter"/>
</dbReference>
<evidence type="ECO:0000256" key="3">
    <source>
        <dbReference type="ARBA" id="ARBA00022835"/>
    </source>
</evidence>
<dbReference type="CDD" id="cd05791">
    <property type="entry name" value="S1_CSL4"/>
    <property type="match status" value="1"/>
</dbReference>
<dbReference type="Gene3D" id="2.40.50.100">
    <property type="match status" value="1"/>
</dbReference>
<dbReference type="GO" id="GO:0005737">
    <property type="term" value="C:cytoplasm"/>
    <property type="evidence" value="ECO:0007669"/>
    <property type="project" value="TreeGrafter"/>
</dbReference>
<dbReference type="SUPFAM" id="SSF110324">
    <property type="entry name" value="Ribosomal L27 protein-like"/>
    <property type="match status" value="1"/>
</dbReference>
<keyword evidence="6" id="KW-1185">Reference proteome</keyword>
<proteinExistence type="predicted"/>
<dbReference type="GO" id="GO:0003723">
    <property type="term" value="F:RNA binding"/>
    <property type="evidence" value="ECO:0007669"/>
    <property type="project" value="InterPro"/>
</dbReference>
<feature type="domain" description="S1 motif" evidence="4">
    <location>
        <begin position="61"/>
        <end position="140"/>
    </location>
</feature>
<dbReference type="GO" id="GO:0006396">
    <property type="term" value="P:RNA processing"/>
    <property type="evidence" value="ECO:0007669"/>
    <property type="project" value="InterPro"/>
</dbReference>
<dbReference type="STRING" id="578462.A0A0L0S5X9"/>
<evidence type="ECO:0000259" key="4">
    <source>
        <dbReference type="PROSITE" id="PS50126"/>
    </source>
</evidence>
<dbReference type="GO" id="GO:0005730">
    <property type="term" value="C:nucleolus"/>
    <property type="evidence" value="ECO:0007669"/>
    <property type="project" value="UniProtKB-SubCell"/>
</dbReference>
<gene>
    <name evidence="5" type="ORF">AMAG_04750</name>
</gene>
<dbReference type="PANTHER" id="PTHR12686:SF8">
    <property type="entry name" value="EXOSOME COMPLEX COMPONENT CSL4"/>
    <property type="match status" value="1"/>
</dbReference>
<evidence type="ECO:0000256" key="1">
    <source>
        <dbReference type="ARBA" id="ARBA00004604"/>
    </source>
</evidence>
<reference evidence="6" key="2">
    <citation type="submission" date="2009-11" db="EMBL/GenBank/DDBJ databases">
        <title>The Genome Sequence of Allomyces macrogynus strain ATCC 38327.</title>
        <authorList>
            <consortium name="The Broad Institute Genome Sequencing Platform"/>
            <person name="Russ C."/>
            <person name="Cuomo C."/>
            <person name="Shea T."/>
            <person name="Young S.K."/>
            <person name="Zeng Q."/>
            <person name="Koehrsen M."/>
            <person name="Haas B."/>
            <person name="Borodovsky M."/>
            <person name="Guigo R."/>
            <person name="Alvarado L."/>
            <person name="Berlin A."/>
            <person name="Borenstein D."/>
            <person name="Chen Z."/>
            <person name="Engels R."/>
            <person name="Freedman E."/>
            <person name="Gellesch M."/>
            <person name="Goldberg J."/>
            <person name="Griggs A."/>
            <person name="Gujja S."/>
            <person name="Heiman D."/>
            <person name="Hepburn T."/>
            <person name="Howarth C."/>
            <person name="Jen D."/>
            <person name="Larson L."/>
            <person name="Lewis B."/>
            <person name="Mehta T."/>
            <person name="Park D."/>
            <person name="Pearson M."/>
            <person name="Roberts A."/>
            <person name="Saif S."/>
            <person name="Shenoy N."/>
            <person name="Sisk P."/>
            <person name="Stolte C."/>
            <person name="Sykes S."/>
            <person name="Walk T."/>
            <person name="White J."/>
            <person name="Yandava C."/>
            <person name="Burger G."/>
            <person name="Gray M.W."/>
            <person name="Holland P.W.H."/>
            <person name="King N."/>
            <person name="Lang F.B.F."/>
            <person name="Roger A.J."/>
            <person name="Ruiz-Trillo I."/>
            <person name="Lander E."/>
            <person name="Nusbaum C."/>
        </authorList>
    </citation>
    <scope>NUCLEOTIDE SEQUENCE [LARGE SCALE GENOMIC DNA]</scope>
    <source>
        <strain evidence="6">ATCC 38327</strain>
    </source>
</reference>
<dbReference type="Proteomes" id="UP000054350">
    <property type="component" value="Unassembled WGS sequence"/>
</dbReference>
<dbReference type="EMBL" id="GG745332">
    <property type="protein sequence ID" value="KNE57907.1"/>
    <property type="molecule type" value="Genomic_DNA"/>
</dbReference>
<dbReference type="PANTHER" id="PTHR12686">
    <property type="entry name" value="3'-5' EXORIBONUCLEASE CSL4-RELATED"/>
    <property type="match status" value="1"/>
</dbReference>
<sequence length="185" mass="19758">MSTRIVVPGERLGPARPDQTLQAGTYLRGGNVVATVVGAVGADDQVSVQGKSRKAAIPTVGAQVTGKVKRINSRMAIVSIMMIGAQPVKEDFEGVIRVENVRATERDKVQIPKCFRPGDIVRAEVISLGEAHSYILSTAKNELGVIFAQSAAGATMIPISWEEMQCPVTGAIENRKVCQIENTSQ</sequence>
<dbReference type="SMART" id="SM00316">
    <property type="entry name" value="S1"/>
    <property type="match status" value="1"/>
</dbReference>
<dbReference type="PROSITE" id="PS50126">
    <property type="entry name" value="S1"/>
    <property type="match status" value="1"/>
</dbReference>
<dbReference type="InterPro" id="IPR039771">
    <property type="entry name" value="Csl4"/>
</dbReference>
<dbReference type="VEuPathDB" id="FungiDB:AMAG_04750"/>